<name>A0ACD5Z9L2_AVESA</name>
<reference evidence="1" key="1">
    <citation type="submission" date="2021-05" db="EMBL/GenBank/DDBJ databases">
        <authorList>
            <person name="Scholz U."/>
            <person name="Mascher M."/>
            <person name="Fiebig A."/>
        </authorList>
    </citation>
    <scope>NUCLEOTIDE SEQUENCE [LARGE SCALE GENOMIC DNA]</scope>
</reference>
<evidence type="ECO:0000313" key="1">
    <source>
        <dbReference type="EnsemblPlants" id="AVESA.00010b.r2.6CG1119320.1.CDS"/>
    </source>
</evidence>
<dbReference type="Proteomes" id="UP001732700">
    <property type="component" value="Chromosome 6C"/>
</dbReference>
<dbReference type="EnsemblPlants" id="AVESA.00010b.r2.6CG1119320.1">
    <property type="protein sequence ID" value="AVESA.00010b.r2.6CG1119320.1.CDS"/>
    <property type="gene ID" value="AVESA.00010b.r2.6CG1119320"/>
</dbReference>
<reference evidence="1" key="2">
    <citation type="submission" date="2025-09" db="UniProtKB">
        <authorList>
            <consortium name="EnsemblPlants"/>
        </authorList>
    </citation>
    <scope>IDENTIFICATION</scope>
</reference>
<evidence type="ECO:0000313" key="2">
    <source>
        <dbReference type="Proteomes" id="UP001732700"/>
    </source>
</evidence>
<accession>A0ACD5Z9L2</accession>
<keyword evidence="2" id="KW-1185">Reference proteome</keyword>
<protein>
    <submittedName>
        <fullName evidence="1">Uncharacterized protein</fullName>
    </submittedName>
</protein>
<sequence length="1070" mass="119351">MNPMEVTGLARAGLHDTNSGEQSYATECPEMNQDPFHEITKYEASMATPAKHSGYSNSNTCLDGYQHTGIMAGTIQPVEEDGFSSMQHLEGRVSDSDEESMSSSPETSSTINYGYMEQNLLNIYGTFDEMDDKEGPVMLIPEFVLCDTTLHLQPHLTFSSGGLKIEHFDCDPREDDNMVALYWDLCDIICINSKWTQTVESASITLMLRSSTETKSSGPIRVEFCLTDPQWPRKQEKICYLASRYHEIWNNTPPEDCALENWSIEPTLFFPKQYFSGTGDFEDVIYPKGDRDAVSISSRDVDLLLPETFVNDTIIDFYIKFLSTKIKTTERCRYHFFNSFFFRKLADLDKDQGRAPEGRSAFLRVRKWTRKIDIFAKDFLFIPVNFSLHWSLIVICHPGEVVTSGDDEAEKHGKVPCILHMDSLKGSHSGLKDIIQSYLWEEWKERHPESALDISDKFSNLRFVPLELPQQDNSFDCGLFLLHYVELFLMGAPSSFNPLKIDVFSTFLSDDWFVPAEASLKRSVIRKLIHEVVAGSSQDTPILTSAKEQFNERHQISENAEQEAAVEFLPQGCCAGESDSVCRIPGTQQESTSICFNNPGKSLPISGFGLETAEDTVFALQDMQVCPPDNDSVVCLPSQVVKKDQTLAESDNQSGLRSCVPEGAEALKDDGCEVEDKDTYEESMLDYLHNNQKISSQAEAKVHDTMDSEVMACKQDTLETDINEVVDGSEDMHPIMMSDGRNDDVANAPSSTNIEAENDGFDLPDFMEFDAMGDDTDGNVSGRSLERSAVKAEQEAIGDISDDTGSVVIGELDKYAPEHSLATNAVDSEDTEHEDTRGDVEAEDDIKVITNETDDTHGDVKVEDDMEVNTNENEDTHGDVKVEDDMEVKTNENEDTHGDVKVEDDANVNKNETCTAVDEIKRNTDDFMTSGRMVSGESKEGKTDNIMAGDSRNETDDAHPDAHGNLRAVEAVPREDDTACTDAEMPSIDSTTCAQNETVCEDKPCDVKRPLPDSPSGVKDIQVSDDKCPQDEVPCTEGKQERRHKRRKVLVSPSPGADKRRTRSSSRTPA</sequence>
<organism evidence="1 2">
    <name type="scientific">Avena sativa</name>
    <name type="common">Oat</name>
    <dbReference type="NCBI Taxonomy" id="4498"/>
    <lineage>
        <taxon>Eukaryota</taxon>
        <taxon>Viridiplantae</taxon>
        <taxon>Streptophyta</taxon>
        <taxon>Embryophyta</taxon>
        <taxon>Tracheophyta</taxon>
        <taxon>Spermatophyta</taxon>
        <taxon>Magnoliopsida</taxon>
        <taxon>Liliopsida</taxon>
        <taxon>Poales</taxon>
        <taxon>Poaceae</taxon>
        <taxon>BOP clade</taxon>
        <taxon>Pooideae</taxon>
        <taxon>Poodae</taxon>
        <taxon>Poeae</taxon>
        <taxon>Poeae Chloroplast Group 1 (Aveneae type)</taxon>
        <taxon>Aveninae</taxon>
        <taxon>Avena</taxon>
    </lineage>
</organism>
<proteinExistence type="predicted"/>